<dbReference type="EMBL" id="JFFR01000033">
    <property type="protein sequence ID" value="KDN26526.1"/>
    <property type="molecule type" value="Genomic_DNA"/>
</dbReference>
<keyword evidence="2" id="KW-1185">Reference proteome</keyword>
<dbReference type="AlphaFoldDB" id="A0A066UGG7"/>
<dbReference type="RefSeq" id="WP_032553841.1">
    <property type="nucleotide sequence ID" value="NZ_JBEEAX010000004.1"/>
</dbReference>
<dbReference type="Proteomes" id="UP000027219">
    <property type="component" value="Unassembled WGS sequence"/>
</dbReference>
<protein>
    <submittedName>
        <fullName evidence="1">Uncharacterized protein</fullName>
    </submittedName>
</protein>
<name>A0A066UGG7_9VIBR</name>
<organism evidence="1 2">
    <name type="scientific">Vibrio fortis</name>
    <dbReference type="NCBI Taxonomy" id="212667"/>
    <lineage>
        <taxon>Bacteria</taxon>
        <taxon>Pseudomonadati</taxon>
        <taxon>Pseudomonadota</taxon>
        <taxon>Gammaproteobacteria</taxon>
        <taxon>Vibrionales</taxon>
        <taxon>Vibrionaceae</taxon>
        <taxon>Vibrio</taxon>
    </lineage>
</organism>
<proteinExistence type="predicted"/>
<evidence type="ECO:0000313" key="2">
    <source>
        <dbReference type="Proteomes" id="UP000027219"/>
    </source>
</evidence>
<accession>A0A066UGG7</accession>
<reference evidence="1 2" key="1">
    <citation type="submission" date="2014-02" db="EMBL/GenBank/DDBJ databases">
        <title>Vibrio fortis Dalian14 Genome Sequencing.</title>
        <authorList>
            <person name="Wang Y."/>
            <person name="Song L."/>
            <person name="Liu G."/>
            <person name="Ding J."/>
        </authorList>
    </citation>
    <scope>NUCLEOTIDE SEQUENCE [LARGE SCALE GENOMIC DNA]</scope>
    <source>
        <strain evidence="1 2">Dalian14</strain>
    </source>
</reference>
<sequence>MLVFTADSLSLVLDLLKTADYAQHNIYFNDGQHQHQLVGFEVKFEDFECNGMFQRLEVGYKMKMSSAELVEFCFHNGQLKMEPMKAIAPKHDIGTPSKIAEYNF</sequence>
<dbReference type="OrthoDB" id="5905994at2"/>
<gene>
    <name evidence="1" type="ORF">VFDL14_11630</name>
</gene>
<evidence type="ECO:0000313" key="1">
    <source>
        <dbReference type="EMBL" id="KDN26526.1"/>
    </source>
</evidence>
<comment type="caution">
    <text evidence="1">The sequence shown here is derived from an EMBL/GenBank/DDBJ whole genome shotgun (WGS) entry which is preliminary data.</text>
</comment>